<dbReference type="Proteomes" id="UP000824159">
    <property type="component" value="Unassembled WGS sequence"/>
</dbReference>
<keyword evidence="1" id="KW-0678">Repressor</keyword>
<dbReference type="PROSITE" id="PS50932">
    <property type="entry name" value="HTH_LACI_2"/>
    <property type="match status" value="1"/>
</dbReference>
<name>A0A9D1KVH0_9FIRM</name>
<dbReference type="PANTHER" id="PTHR30146">
    <property type="entry name" value="LACI-RELATED TRANSCRIPTIONAL REPRESSOR"/>
    <property type="match status" value="1"/>
</dbReference>
<dbReference type="SUPFAM" id="SSF47413">
    <property type="entry name" value="lambda repressor-like DNA-binding domains"/>
    <property type="match status" value="1"/>
</dbReference>
<sequence length="339" mass="38386">MNIKDVAEKSGFSITTVSRVLNNPEAVSKKTREKILKVMEELNYTPNWFARNLQTSKANVIAMMIPDTLEQSNMEITQGVENIARQNKYSIILCNTEYDRNIELEYIDTLVQRKIDGLILVSSTLNSDDISKLKLHKTPFLFIGKTDHNENETIVYTNYDTATEEAIDHLADLGRKKIAVILSEHPESINAEKLKGYKTSIEKRGLKYDPSYIIKSKNTIEGGYVSTSKLLAKEDRPDAIFASTDTIAFGVIERMKQDDLTPKDLAVIGYDDLDVGTVIEPKLTTITKPSYRMGLTAARLLFDIIEDKSLLDSPQAIMIKSRLKIRKSCGNEKRLKEIW</sequence>
<evidence type="ECO:0000256" key="1">
    <source>
        <dbReference type="ARBA" id="ARBA00022491"/>
    </source>
</evidence>
<dbReference type="Pfam" id="PF00532">
    <property type="entry name" value="Peripla_BP_1"/>
    <property type="match status" value="1"/>
</dbReference>
<gene>
    <name evidence="6" type="ORF">IAD12_07650</name>
</gene>
<evidence type="ECO:0000313" key="7">
    <source>
        <dbReference type="Proteomes" id="UP000824159"/>
    </source>
</evidence>
<dbReference type="InterPro" id="IPR028082">
    <property type="entry name" value="Peripla_BP_I"/>
</dbReference>
<dbReference type="CDD" id="cd06267">
    <property type="entry name" value="PBP1_LacI_sugar_binding-like"/>
    <property type="match status" value="1"/>
</dbReference>
<evidence type="ECO:0000256" key="3">
    <source>
        <dbReference type="ARBA" id="ARBA00023125"/>
    </source>
</evidence>
<dbReference type="InterPro" id="IPR010982">
    <property type="entry name" value="Lambda_DNA-bd_dom_sf"/>
</dbReference>
<evidence type="ECO:0000256" key="2">
    <source>
        <dbReference type="ARBA" id="ARBA00023015"/>
    </source>
</evidence>
<dbReference type="Gene3D" id="1.10.260.40">
    <property type="entry name" value="lambda repressor-like DNA-binding domains"/>
    <property type="match status" value="1"/>
</dbReference>
<keyword evidence="2" id="KW-0805">Transcription regulation</keyword>
<dbReference type="InterPro" id="IPR000843">
    <property type="entry name" value="HTH_LacI"/>
</dbReference>
<reference evidence="6" key="1">
    <citation type="submission" date="2020-10" db="EMBL/GenBank/DDBJ databases">
        <authorList>
            <person name="Gilroy R."/>
        </authorList>
    </citation>
    <scope>NUCLEOTIDE SEQUENCE</scope>
    <source>
        <strain evidence="6">CHK176-22527</strain>
    </source>
</reference>
<evidence type="ECO:0000259" key="5">
    <source>
        <dbReference type="PROSITE" id="PS50932"/>
    </source>
</evidence>
<dbReference type="EMBL" id="DVLX01000092">
    <property type="protein sequence ID" value="HIU00113.1"/>
    <property type="molecule type" value="Genomic_DNA"/>
</dbReference>
<reference evidence="6" key="2">
    <citation type="journal article" date="2021" name="PeerJ">
        <title>Extensive microbial diversity within the chicken gut microbiome revealed by metagenomics and culture.</title>
        <authorList>
            <person name="Gilroy R."/>
            <person name="Ravi A."/>
            <person name="Getino M."/>
            <person name="Pursley I."/>
            <person name="Horton D.L."/>
            <person name="Alikhan N.F."/>
            <person name="Baker D."/>
            <person name="Gharbi K."/>
            <person name="Hall N."/>
            <person name="Watson M."/>
            <person name="Adriaenssens E.M."/>
            <person name="Foster-Nyarko E."/>
            <person name="Jarju S."/>
            <person name="Secka A."/>
            <person name="Antonio M."/>
            <person name="Oren A."/>
            <person name="Chaudhuri R.R."/>
            <person name="La Ragione R."/>
            <person name="Hildebrand F."/>
            <person name="Pallen M.J."/>
        </authorList>
    </citation>
    <scope>NUCLEOTIDE SEQUENCE</scope>
    <source>
        <strain evidence="6">CHK176-22527</strain>
    </source>
</reference>
<evidence type="ECO:0000256" key="4">
    <source>
        <dbReference type="ARBA" id="ARBA00023163"/>
    </source>
</evidence>
<accession>A0A9D1KVH0</accession>
<protein>
    <submittedName>
        <fullName evidence="6">LacI family DNA-binding transcriptional regulator</fullName>
    </submittedName>
</protein>
<dbReference type="GO" id="GO:0003700">
    <property type="term" value="F:DNA-binding transcription factor activity"/>
    <property type="evidence" value="ECO:0007669"/>
    <property type="project" value="TreeGrafter"/>
</dbReference>
<dbReference type="SUPFAM" id="SSF53822">
    <property type="entry name" value="Periplasmic binding protein-like I"/>
    <property type="match status" value="1"/>
</dbReference>
<dbReference type="Pfam" id="PF00356">
    <property type="entry name" value="LacI"/>
    <property type="match status" value="1"/>
</dbReference>
<keyword evidence="4" id="KW-0804">Transcription</keyword>
<dbReference type="SMART" id="SM00354">
    <property type="entry name" value="HTH_LACI"/>
    <property type="match status" value="1"/>
</dbReference>
<dbReference type="InterPro" id="IPR001761">
    <property type="entry name" value="Peripla_BP/Lac1_sug-bd_dom"/>
</dbReference>
<proteinExistence type="predicted"/>
<comment type="caution">
    <text evidence="6">The sequence shown here is derived from an EMBL/GenBank/DDBJ whole genome shotgun (WGS) entry which is preliminary data.</text>
</comment>
<evidence type="ECO:0000313" key="6">
    <source>
        <dbReference type="EMBL" id="HIU00113.1"/>
    </source>
</evidence>
<dbReference type="PANTHER" id="PTHR30146:SF148">
    <property type="entry name" value="HTH-TYPE TRANSCRIPTIONAL REPRESSOR PURR-RELATED"/>
    <property type="match status" value="1"/>
</dbReference>
<dbReference type="CDD" id="cd01392">
    <property type="entry name" value="HTH_LacI"/>
    <property type="match status" value="1"/>
</dbReference>
<dbReference type="GO" id="GO:0000976">
    <property type="term" value="F:transcription cis-regulatory region binding"/>
    <property type="evidence" value="ECO:0007669"/>
    <property type="project" value="TreeGrafter"/>
</dbReference>
<dbReference type="AlphaFoldDB" id="A0A9D1KVH0"/>
<organism evidence="6 7">
    <name type="scientific">Candidatus Allocopromorpha excrementavium</name>
    <dbReference type="NCBI Taxonomy" id="2840741"/>
    <lineage>
        <taxon>Bacteria</taxon>
        <taxon>Bacillati</taxon>
        <taxon>Bacillota</taxon>
        <taxon>Clostridia</taxon>
        <taxon>Eubacteriales</taxon>
        <taxon>Eubacteriaceae</taxon>
        <taxon>Eubacteriaceae incertae sedis</taxon>
        <taxon>Candidatus Allocopromorpha</taxon>
    </lineage>
</organism>
<dbReference type="Gene3D" id="3.40.50.2300">
    <property type="match status" value="2"/>
</dbReference>
<feature type="domain" description="HTH lacI-type" evidence="5">
    <location>
        <begin position="1"/>
        <end position="55"/>
    </location>
</feature>
<keyword evidence="3 6" id="KW-0238">DNA-binding</keyword>